<dbReference type="HOGENOM" id="CLU_125997_1_0_6"/>
<dbReference type="OrthoDB" id="9814483at2"/>
<keyword evidence="1" id="KW-0812">Transmembrane</keyword>
<organism evidence="2 3">
    <name type="scientific">Psychromonas ingrahamii (strain DSM 17664 / CCUG 51855 / 37)</name>
    <dbReference type="NCBI Taxonomy" id="357804"/>
    <lineage>
        <taxon>Bacteria</taxon>
        <taxon>Pseudomonadati</taxon>
        <taxon>Pseudomonadota</taxon>
        <taxon>Gammaproteobacteria</taxon>
        <taxon>Alteromonadales</taxon>
        <taxon>Psychromonadaceae</taxon>
        <taxon>Psychromonas</taxon>
    </lineage>
</organism>
<evidence type="ECO:0000313" key="3">
    <source>
        <dbReference type="Proteomes" id="UP000000639"/>
    </source>
</evidence>
<keyword evidence="1" id="KW-1133">Transmembrane helix</keyword>
<evidence type="ECO:0008006" key="4">
    <source>
        <dbReference type="Google" id="ProtNLM"/>
    </source>
</evidence>
<dbReference type="STRING" id="357804.Ping_3374"/>
<dbReference type="InterPro" id="IPR051311">
    <property type="entry name" value="DedA_domain"/>
</dbReference>
<evidence type="ECO:0000313" key="2">
    <source>
        <dbReference type="EMBL" id="ABM05060.1"/>
    </source>
</evidence>
<evidence type="ECO:0000256" key="1">
    <source>
        <dbReference type="SAM" id="Phobius"/>
    </source>
</evidence>
<dbReference type="PANTHER" id="PTHR42709:SF4">
    <property type="entry name" value="INNER MEMBRANE PROTEIN YQAA"/>
    <property type="match status" value="1"/>
</dbReference>
<gene>
    <name evidence="2" type="ordered locus">Ping_3374</name>
</gene>
<dbReference type="PANTHER" id="PTHR42709">
    <property type="entry name" value="ALKALINE PHOSPHATASE LIKE PROTEIN"/>
    <property type="match status" value="1"/>
</dbReference>
<sequence length="138" mass="15510">MWSELIVLLVSSFVSATLFPGGSEFLLIYYIKNNPSDLWWYFSAVTLGNSLGALSSYFLGFYVCGGMEKAKSKYLKTWIFCKKYGLWALLLSWLPVVGDFIPLAAGWLKLPIFRSILLITLGKALRYAVITFATLSLI</sequence>
<dbReference type="Proteomes" id="UP000000639">
    <property type="component" value="Chromosome"/>
</dbReference>
<name>A1SZZ5_PSYIN</name>
<feature type="transmembrane region" description="Helical" evidence="1">
    <location>
        <begin position="7"/>
        <end position="32"/>
    </location>
</feature>
<feature type="transmembrane region" description="Helical" evidence="1">
    <location>
        <begin position="38"/>
        <end position="63"/>
    </location>
</feature>
<accession>A1SZZ5</accession>
<proteinExistence type="predicted"/>
<keyword evidence="1" id="KW-0472">Membrane</keyword>
<keyword evidence="3" id="KW-1185">Reference proteome</keyword>
<feature type="transmembrane region" description="Helical" evidence="1">
    <location>
        <begin position="84"/>
        <end position="104"/>
    </location>
</feature>
<dbReference type="RefSeq" id="WP_011771612.1">
    <property type="nucleotide sequence ID" value="NC_008709.1"/>
</dbReference>
<dbReference type="eggNOG" id="COG1238">
    <property type="taxonomic scope" value="Bacteria"/>
</dbReference>
<protein>
    <recommendedName>
        <fullName evidence="4">DedA family protein</fullName>
    </recommendedName>
</protein>
<dbReference type="KEGG" id="pin:Ping_3374"/>
<dbReference type="AlphaFoldDB" id="A1SZZ5"/>
<reference evidence="2 3" key="1">
    <citation type="submission" date="2007-01" db="EMBL/GenBank/DDBJ databases">
        <title>Complete sequence of Psychromonas ingrahamii 37.</title>
        <authorList>
            <consortium name="US DOE Joint Genome Institute"/>
            <person name="Copeland A."/>
            <person name="Lucas S."/>
            <person name="Lapidus A."/>
            <person name="Barry K."/>
            <person name="Detter J.C."/>
            <person name="Glavina del Rio T."/>
            <person name="Hammon N."/>
            <person name="Israni S."/>
            <person name="Dalin E."/>
            <person name="Tice H."/>
            <person name="Pitluck S."/>
            <person name="Thompson L.S."/>
            <person name="Brettin T."/>
            <person name="Bruce D."/>
            <person name="Han C."/>
            <person name="Tapia R."/>
            <person name="Schmutz J."/>
            <person name="Larimer F."/>
            <person name="Land M."/>
            <person name="Hauser L."/>
            <person name="Kyrpides N."/>
            <person name="Ivanova N."/>
            <person name="Staley J."/>
            <person name="Richardson P."/>
        </authorList>
    </citation>
    <scope>NUCLEOTIDE SEQUENCE [LARGE SCALE GENOMIC DNA]</scope>
    <source>
        <strain evidence="2 3">37</strain>
    </source>
</reference>
<dbReference type="EMBL" id="CP000510">
    <property type="protein sequence ID" value="ABM05060.1"/>
    <property type="molecule type" value="Genomic_DNA"/>
</dbReference>